<organism evidence="2 3">
    <name type="scientific">Rugamonas rubra</name>
    <dbReference type="NCBI Taxonomy" id="758825"/>
    <lineage>
        <taxon>Bacteria</taxon>
        <taxon>Pseudomonadati</taxon>
        <taxon>Pseudomonadota</taxon>
        <taxon>Betaproteobacteria</taxon>
        <taxon>Burkholderiales</taxon>
        <taxon>Oxalobacteraceae</taxon>
        <taxon>Telluria group</taxon>
        <taxon>Rugamonas</taxon>
    </lineage>
</organism>
<sequence length="176" mass="18028">MADPFVAEIRIFTFQFAPRGWAFCDGSILAIQQNTALFALLGTTYGGNGSSTYALPNLGGRAPMFWDQGPGLSDHQPGEAGGSTTVALDASQLPAHKHQLQHAGAGVGAAFAAPGQSVLLADAGPAQVYTSATGADTTAPAAALAPVGSGLPHNNMQPFMALNFCISLQGVFPSRW</sequence>
<evidence type="ECO:0000313" key="2">
    <source>
        <dbReference type="EMBL" id="SFL77721.1"/>
    </source>
</evidence>
<keyword evidence="3" id="KW-1185">Reference proteome</keyword>
<dbReference type="OrthoDB" id="8613813at2"/>
<dbReference type="Proteomes" id="UP000199470">
    <property type="component" value="Unassembled WGS sequence"/>
</dbReference>
<dbReference type="Pfam" id="PF07484">
    <property type="entry name" value="Collar"/>
    <property type="match status" value="1"/>
</dbReference>
<dbReference type="InterPro" id="IPR011083">
    <property type="entry name" value="Phage_tail_collar_dom"/>
</dbReference>
<protein>
    <submittedName>
        <fullName evidence="2">Microcystin-dependent protein</fullName>
    </submittedName>
</protein>
<evidence type="ECO:0000259" key="1">
    <source>
        <dbReference type="Pfam" id="PF07484"/>
    </source>
</evidence>
<reference evidence="2 3" key="1">
    <citation type="submission" date="2016-10" db="EMBL/GenBank/DDBJ databases">
        <authorList>
            <person name="de Groot N.N."/>
        </authorList>
    </citation>
    <scope>NUCLEOTIDE SEQUENCE [LARGE SCALE GENOMIC DNA]</scope>
    <source>
        <strain evidence="2 3">ATCC 43154</strain>
    </source>
</reference>
<evidence type="ECO:0000313" key="3">
    <source>
        <dbReference type="Proteomes" id="UP000199470"/>
    </source>
</evidence>
<dbReference type="Gene3D" id="3.90.1340.10">
    <property type="entry name" value="Phage tail collar domain"/>
    <property type="match status" value="1"/>
</dbReference>
<dbReference type="RefSeq" id="WP_093385748.1">
    <property type="nucleotide sequence ID" value="NZ_FOTW01000007.1"/>
</dbReference>
<dbReference type="InterPro" id="IPR037053">
    <property type="entry name" value="Phage_tail_collar_dom_sf"/>
</dbReference>
<dbReference type="AlphaFoldDB" id="A0A1I4KGI2"/>
<feature type="domain" description="Phage tail collar" evidence="1">
    <location>
        <begin position="8"/>
        <end position="63"/>
    </location>
</feature>
<accession>A0A1I4KGI2</accession>
<proteinExistence type="predicted"/>
<dbReference type="EMBL" id="FOTW01000007">
    <property type="protein sequence ID" value="SFL77721.1"/>
    <property type="molecule type" value="Genomic_DNA"/>
</dbReference>
<gene>
    <name evidence="2" type="ORF">SAMN02982985_01488</name>
</gene>
<dbReference type="SUPFAM" id="SSF88874">
    <property type="entry name" value="Receptor-binding domain of short tail fibre protein gp12"/>
    <property type="match status" value="1"/>
</dbReference>
<name>A0A1I4KGI2_9BURK</name>
<dbReference type="STRING" id="758825.SAMN02982985_01488"/>